<keyword evidence="5 8" id="KW-1133">Transmembrane helix</keyword>
<dbReference type="HOGENOM" id="CLU_054403_0_0_1"/>
<reference evidence="11" key="2">
    <citation type="submission" date="2025-08" db="UniProtKB">
        <authorList>
            <consortium name="Ensembl"/>
        </authorList>
    </citation>
    <scope>IDENTIFICATION</scope>
    <source>
        <strain evidence="11">2N</strain>
    </source>
</reference>
<reference evidence="11" key="3">
    <citation type="submission" date="2025-09" db="UniProtKB">
        <authorList>
            <consortium name="Ensembl"/>
        </authorList>
    </citation>
    <scope>IDENTIFICATION</scope>
    <source>
        <strain evidence="11">2N</strain>
    </source>
</reference>
<feature type="chain" id="PRO_5012519762" description="Ig-like domain-containing protein" evidence="9">
    <location>
        <begin position="18"/>
        <end position="359"/>
    </location>
</feature>
<dbReference type="Bgee" id="ENSCPOG00000023557">
    <property type="expression patterns" value="Expressed in testis and 1 other cell type or tissue"/>
</dbReference>
<sequence length="359" mass="41049">MLATLWLISLFSRTLWTQPFISCSYKNLCQKALLSGNDIVLKCDLPGALWYFSSILGEDFFLINSMHNVKNMPSGSLQLINPQPTQSGLYRCQDNHDTLMVEYEIDFQDVTTLHVTHKALDQQPLQNETLHLGGEVLIFTQWEPWQDCNRCGVPGERKRLGYCYVEDPEEKPMPCGLYVREEKLAHTRLRPELQIEACLIHYNPAKEIGQPYLIFRIYQLGKLTNNMWLTCPFTSIYRPVSWEADNIPLTWQNELSGKNFNSSLDIVSGGRLLQVFQPATYRCFVDQEFVAQFNPSSTPVESLELVGPQMPRPQPKAHSFSLKLKLLLMVGTSLALGLLLFNALCSLQGKNRNRMLLVK</sequence>
<evidence type="ECO:0000256" key="4">
    <source>
        <dbReference type="ARBA" id="ARBA00022729"/>
    </source>
</evidence>
<evidence type="ECO:0000313" key="11">
    <source>
        <dbReference type="Ensembl" id="ENSCPOP00000021205.2"/>
    </source>
</evidence>
<evidence type="ECO:0000256" key="1">
    <source>
        <dbReference type="ARBA" id="ARBA00004479"/>
    </source>
</evidence>
<keyword evidence="12" id="KW-1185">Reference proteome</keyword>
<feature type="signal peptide" evidence="9">
    <location>
        <begin position="1"/>
        <end position="17"/>
    </location>
</feature>
<comment type="similarity">
    <text evidence="2">Belongs to the FAM187 family.</text>
</comment>
<dbReference type="PROSITE" id="PS50835">
    <property type="entry name" value="IG_LIKE"/>
    <property type="match status" value="1"/>
</dbReference>
<keyword evidence="3 8" id="KW-0812">Transmembrane</keyword>
<dbReference type="InterPro" id="IPR036179">
    <property type="entry name" value="Ig-like_dom_sf"/>
</dbReference>
<dbReference type="VEuPathDB" id="HostDB:ENSCPOG00000023557"/>
<reference evidence="12" key="1">
    <citation type="journal article" date="2011" name="Nature">
        <title>A high-resolution map of human evolutionary constraint using 29 mammals.</title>
        <authorList>
            <person name="Lindblad-Toh K."/>
            <person name="Garber M."/>
            <person name="Zuk O."/>
            <person name="Lin M.F."/>
            <person name="Parker B.J."/>
            <person name="Washietl S."/>
            <person name="Kheradpour P."/>
            <person name="Ernst J."/>
            <person name="Jordan G."/>
            <person name="Mauceli E."/>
            <person name="Ward L.D."/>
            <person name="Lowe C.B."/>
            <person name="Holloway A.K."/>
            <person name="Clamp M."/>
            <person name="Gnerre S."/>
            <person name="Alfoldi J."/>
            <person name="Beal K."/>
            <person name="Chang J."/>
            <person name="Clawson H."/>
            <person name="Cuff J."/>
            <person name="Di Palma F."/>
            <person name="Fitzgerald S."/>
            <person name="Flicek P."/>
            <person name="Guttman M."/>
            <person name="Hubisz M.J."/>
            <person name="Jaffe D.B."/>
            <person name="Jungreis I."/>
            <person name="Kent W.J."/>
            <person name="Kostka D."/>
            <person name="Lara M."/>
            <person name="Martins A.L."/>
            <person name="Massingham T."/>
            <person name="Moltke I."/>
            <person name="Raney B.J."/>
            <person name="Rasmussen M.D."/>
            <person name="Robinson J."/>
            <person name="Stark A."/>
            <person name="Vilella A.J."/>
            <person name="Wen J."/>
            <person name="Xie X."/>
            <person name="Zody M.C."/>
            <person name="Baldwin J."/>
            <person name="Bloom T."/>
            <person name="Chin C.W."/>
            <person name="Heiman D."/>
            <person name="Nicol R."/>
            <person name="Nusbaum C."/>
            <person name="Young S."/>
            <person name="Wilkinson J."/>
            <person name="Worley K.C."/>
            <person name="Kovar C.L."/>
            <person name="Muzny D.M."/>
            <person name="Gibbs R.A."/>
            <person name="Cree A."/>
            <person name="Dihn H.H."/>
            <person name="Fowler G."/>
            <person name="Jhangiani S."/>
            <person name="Joshi V."/>
            <person name="Lee S."/>
            <person name="Lewis L.R."/>
            <person name="Nazareth L.V."/>
            <person name="Okwuonu G."/>
            <person name="Santibanez J."/>
            <person name="Warren W.C."/>
            <person name="Mardis E.R."/>
            <person name="Weinstock G.M."/>
            <person name="Wilson R.K."/>
            <person name="Delehaunty K."/>
            <person name="Dooling D."/>
            <person name="Fronik C."/>
            <person name="Fulton L."/>
            <person name="Fulton B."/>
            <person name="Graves T."/>
            <person name="Minx P."/>
            <person name="Sodergren E."/>
            <person name="Birney E."/>
            <person name="Margulies E.H."/>
            <person name="Herrero J."/>
            <person name="Green E.D."/>
            <person name="Haussler D."/>
            <person name="Siepel A."/>
            <person name="Goldman N."/>
            <person name="Pollard K.S."/>
            <person name="Pedersen J.S."/>
            <person name="Lander E.S."/>
            <person name="Kellis M."/>
        </authorList>
    </citation>
    <scope>NUCLEOTIDE SEQUENCE [LARGE SCALE GENOMIC DNA]</scope>
    <source>
        <strain evidence="12">2N</strain>
    </source>
</reference>
<dbReference type="GeneTree" id="ENSGT00530000063991"/>
<name>H0WDY1_CAVPO</name>
<evidence type="ECO:0000256" key="6">
    <source>
        <dbReference type="ARBA" id="ARBA00023136"/>
    </source>
</evidence>
<keyword evidence="6 8" id="KW-0472">Membrane</keyword>
<dbReference type="InParanoid" id="H0WDY1"/>
<dbReference type="InterPro" id="IPR007110">
    <property type="entry name" value="Ig-like_dom"/>
</dbReference>
<dbReference type="eggNOG" id="ENOG502S0YJ">
    <property type="taxonomic scope" value="Eukaryota"/>
</dbReference>
<dbReference type="AlphaFoldDB" id="H0WDY1"/>
<evidence type="ECO:0000256" key="2">
    <source>
        <dbReference type="ARBA" id="ARBA00008727"/>
    </source>
</evidence>
<dbReference type="PANTHER" id="PTHR32178">
    <property type="entry name" value="FAM187"/>
    <property type="match status" value="1"/>
</dbReference>
<dbReference type="PANTHER" id="PTHR32178:SF8">
    <property type="entry name" value="PROTEIN FAM187B"/>
    <property type="match status" value="1"/>
</dbReference>
<evidence type="ECO:0000256" key="8">
    <source>
        <dbReference type="SAM" id="Phobius"/>
    </source>
</evidence>
<keyword evidence="7" id="KW-0325">Glycoprotein</keyword>
<dbReference type="InterPro" id="IPR039311">
    <property type="entry name" value="FAM187A/B"/>
</dbReference>
<evidence type="ECO:0000256" key="9">
    <source>
        <dbReference type="SAM" id="SignalP"/>
    </source>
</evidence>
<evidence type="ECO:0000259" key="10">
    <source>
        <dbReference type="PROSITE" id="PS50835"/>
    </source>
</evidence>
<keyword evidence="4 9" id="KW-0732">Signal</keyword>
<dbReference type="GO" id="GO:0016020">
    <property type="term" value="C:membrane"/>
    <property type="evidence" value="ECO:0007669"/>
    <property type="project" value="UniProtKB-SubCell"/>
</dbReference>
<dbReference type="Proteomes" id="UP000005447">
    <property type="component" value="Unassembled WGS sequence"/>
</dbReference>
<protein>
    <recommendedName>
        <fullName evidence="10">Ig-like domain-containing protein</fullName>
    </recommendedName>
</protein>
<evidence type="ECO:0000256" key="3">
    <source>
        <dbReference type="ARBA" id="ARBA00022692"/>
    </source>
</evidence>
<dbReference type="STRING" id="10141.ENSCPOP00000021205"/>
<dbReference type="Ensembl" id="ENSCPOT00000024974.2">
    <property type="protein sequence ID" value="ENSCPOP00000021205.2"/>
    <property type="gene ID" value="ENSCPOG00000023557.2"/>
</dbReference>
<feature type="domain" description="Ig-like" evidence="10">
    <location>
        <begin position="211"/>
        <end position="301"/>
    </location>
</feature>
<dbReference type="EMBL" id="AAKN02042926">
    <property type="status" value="NOT_ANNOTATED_CDS"/>
    <property type="molecule type" value="Genomic_DNA"/>
</dbReference>
<accession>H0WDY1</accession>
<evidence type="ECO:0000256" key="7">
    <source>
        <dbReference type="ARBA" id="ARBA00023180"/>
    </source>
</evidence>
<evidence type="ECO:0000256" key="5">
    <source>
        <dbReference type="ARBA" id="ARBA00022989"/>
    </source>
</evidence>
<organism evidence="11 12">
    <name type="scientific">Cavia porcellus</name>
    <name type="common">Guinea pig</name>
    <dbReference type="NCBI Taxonomy" id="10141"/>
    <lineage>
        <taxon>Eukaryota</taxon>
        <taxon>Metazoa</taxon>
        <taxon>Chordata</taxon>
        <taxon>Craniata</taxon>
        <taxon>Vertebrata</taxon>
        <taxon>Euteleostomi</taxon>
        <taxon>Mammalia</taxon>
        <taxon>Eutheria</taxon>
        <taxon>Euarchontoglires</taxon>
        <taxon>Glires</taxon>
        <taxon>Rodentia</taxon>
        <taxon>Hystricomorpha</taxon>
        <taxon>Caviidae</taxon>
        <taxon>Cavia</taxon>
    </lineage>
</organism>
<feature type="transmembrane region" description="Helical" evidence="8">
    <location>
        <begin position="326"/>
        <end position="345"/>
    </location>
</feature>
<proteinExistence type="inferred from homology"/>
<evidence type="ECO:0000313" key="12">
    <source>
        <dbReference type="Proteomes" id="UP000005447"/>
    </source>
</evidence>
<dbReference type="OMA" id="EACHVQC"/>
<comment type="subcellular location">
    <subcellularLocation>
        <location evidence="1">Membrane</location>
        <topology evidence="1">Single-pass type I membrane protein</topology>
    </subcellularLocation>
</comment>
<dbReference type="SUPFAM" id="SSF48726">
    <property type="entry name" value="Immunoglobulin"/>
    <property type="match status" value="1"/>
</dbReference>